<feature type="compositionally biased region" description="Low complexity" evidence="1">
    <location>
        <begin position="10"/>
        <end position="21"/>
    </location>
</feature>
<feature type="compositionally biased region" description="Basic and acidic residues" evidence="1">
    <location>
        <begin position="50"/>
        <end position="60"/>
    </location>
</feature>
<dbReference type="AlphaFoldDB" id="A0AAE1EEG6"/>
<keyword evidence="3" id="KW-1185">Reference proteome</keyword>
<feature type="compositionally biased region" description="Polar residues" evidence="1">
    <location>
        <begin position="250"/>
        <end position="278"/>
    </location>
</feature>
<evidence type="ECO:0000313" key="3">
    <source>
        <dbReference type="Proteomes" id="UP001286313"/>
    </source>
</evidence>
<dbReference type="Proteomes" id="UP001286313">
    <property type="component" value="Unassembled WGS sequence"/>
</dbReference>
<accession>A0AAE1EEG6</accession>
<sequence>MSTGAERDVVVGQVRVRSAVVHYRASTTGRMEGSREEQSDGGSEEGGEEGGERQSPREDTPPAPCSAFCGPRSCSTLPPSLSPHQAAATSSSSSPGGGSGGDSGKRRRLWGLRGLVKMFRRRVRRRAGEATASPQPPQPTLRARSTSELAVDLQYSGTSGPYNQGLSVSHDSVFTPDTTNDHHNHHGHHNPPPALAIATRGVNMAELKAALRHRRGDDSGSGDDDPGLPRSPPTSPTTLDVLNHGLKASSRATQSTCSDGSLLSMGSSENDEVSQCFS</sequence>
<evidence type="ECO:0000313" key="2">
    <source>
        <dbReference type="EMBL" id="KAK3848759.1"/>
    </source>
</evidence>
<comment type="caution">
    <text evidence="2">The sequence shown here is derived from an EMBL/GenBank/DDBJ whole genome shotgun (WGS) entry which is preliminary data.</text>
</comment>
<feature type="compositionally biased region" description="Polar residues" evidence="1">
    <location>
        <begin position="73"/>
        <end position="89"/>
    </location>
</feature>
<feature type="compositionally biased region" description="Polar residues" evidence="1">
    <location>
        <begin position="155"/>
        <end position="172"/>
    </location>
</feature>
<reference evidence="2" key="1">
    <citation type="submission" date="2023-10" db="EMBL/GenBank/DDBJ databases">
        <title>Genome assemblies of two species of porcelain crab, Petrolisthes cinctipes and Petrolisthes manimaculis (Anomura: Porcellanidae).</title>
        <authorList>
            <person name="Angst P."/>
        </authorList>
    </citation>
    <scope>NUCLEOTIDE SEQUENCE</scope>
    <source>
        <strain evidence="2">PB745_01</strain>
        <tissue evidence="2">Gill</tissue>
    </source>
</reference>
<protein>
    <submittedName>
        <fullName evidence="2">Uncharacterized protein</fullName>
    </submittedName>
</protein>
<feature type="region of interest" description="Disordered" evidence="1">
    <location>
        <begin position="1"/>
        <end position="113"/>
    </location>
</feature>
<proteinExistence type="predicted"/>
<feature type="region of interest" description="Disordered" evidence="1">
    <location>
        <begin position="212"/>
        <end position="278"/>
    </location>
</feature>
<gene>
    <name evidence="2" type="ORF">Pcinc_044464</name>
</gene>
<feature type="region of interest" description="Disordered" evidence="1">
    <location>
        <begin position="125"/>
        <end position="195"/>
    </location>
</feature>
<dbReference type="EMBL" id="JAWQEG010009371">
    <property type="protein sequence ID" value="KAK3848759.1"/>
    <property type="molecule type" value="Genomic_DNA"/>
</dbReference>
<organism evidence="2 3">
    <name type="scientific">Petrolisthes cinctipes</name>
    <name type="common">Flat porcelain crab</name>
    <dbReference type="NCBI Taxonomy" id="88211"/>
    <lineage>
        <taxon>Eukaryota</taxon>
        <taxon>Metazoa</taxon>
        <taxon>Ecdysozoa</taxon>
        <taxon>Arthropoda</taxon>
        <taxon>Crustacea</taxon>
        <taxon>Multicrustacea</taxon>
        <taxon>Malacostraca</taxon>
        <taxon>Eumalacostraca</taxon>
        <taxon>Eucarida</taxon>
        <taxon>Decapoda</taxon>
        <taxon>Pleocyemata</taxon>
        <taxon>Anomura</taxon>
        <taxon>Galatheoidea</taxon>
        <taxon>Porcellanidae</taxon>
        <taxon>Petrolisthes</taxon>
    </lineage>
</organism>
<name>A0AAE1EEG6_PETCI</name>
<evidence type="ECO:0000256" key="1">
    <source>
        <dbReference type="SAM" id="MobiDB-lite"/>
    </source>
</evidence>